<feature type="compositionally biased region" description="Basic and acidic residues" evidence="1">
    <location>
        <begin position="857"/>
        <end position="980"/>
    </location>
</feature>
<feature type="compositionally biased region" description="Basic and acidic residues" evidence="1">
    <location>
        <begin position="427"/>
        <end position="441"/>
    </location>
</feature>
<name>A0A0D0UX76_9TREE</name>
<feature type="compositionally biased region" description="Low complexity" evidence="1">
    <location>
        <begin position="844"/>
        <end position="855"/>
    </location>
</feature>
<organism evidence="3 4">
    <name type="scientific">Cryptococcus deuterogattii Ram5</name>
    <dbReference type="NCBI Taxonomy" id="1296110"/>
    <lineage>
        <taxon>Eukaryota</taxon>
        <taxon>Fungi</taxon>
        <taxon>Dikarya</taxon>
        <taxon>Basidiomycota</taxon>
        <taxon>Agaricomycotina</taxon>
        <taxon>Tremellomycetes</taxon>
        <taxon>Tremellales</taxon>
        <taxon>Cryptococcaceae</taxon>
        <taxon>Cryptococcus</taxon>
        <taxon>Cryptococcus gattii species complex</taxon>
    </lineage>
</organism>
<dbReference type="InterPro" id="IPR031440">
    <property type="entry name" value="DUF4670"/>
</dbReference>
<gene>
    <name evidence="3" type="ORF">I313_04386</name>
</gene>
<feature type="compositionally biased region" description="Polar residues" evidence="1">
    <location>
        <begin position="355"/>
        <end position="364"/>
    </location>
</feature>
<feature type="compositionally biased region" description="Basic and acidic residues" evidence="1">
    <location>
        <begin position="800"/>
        <end position="815"/>
    </location>
</feature>
<dbReference type="Proteomes" id="UP000053392">
    <property type="component" value="Unassembled WGS sequence"/>
</dbReference>
<feature type="compositionally biased region" description="Polar residues" evidence="1">
    <location>
        <begin position="444"/>
        <end position="459"/>
    </location>
</feature>
<feature type="region of interest" description="Disordered" evidence="1">
    <location>
        <begin position="165"/>
        <end position="980"/>
    </location>
</feature>
<feature type="compositionally biased region" description="Basic and acidic residues" evidence="1">
    <location>
        <begin position="832"/>
        <end position="843"/>
    </location>
</feature>
<feature type="compositionally biased region" description="Acidic residues" evidence="1">
    <location>
        <begin position="787"/>
        <end position="799"/>
    </location>
</feature>
<feature type="compositionally biased region" description="Pro residues" evidence="1">
    <location>
        <begin position="165"/>
        <end position="176"/>
    </location>
</feature>
<feature type="compositionally biased region" description="Low complexity" evidence="1">
    <location>
        <begin position="748"/>
        <end position="762"/>
    </location>
</feature>
<dbReference type="OrthoDB" id="2576574at2759"/>
<protein>
    <recommendedName>
        <fullName evidence="2">PH domain-containing protein</fullName>
    </recommendedName>
</protein>
<feature type="compositionally biased region" description="Low complexity" evidence="1">
    <location>
        <begin position="460"/>
        <end position="471"/>
    </location>
</feature>
<dbReference type="PROSITE" id="PS50003">
    <property type="entry name" value="PH_DOMAIN"/>
    <property type="match status" value="1"/>
</dbReference>
<keyword evidence="4" id="KW-1185">Reference proteome</keyword>
<feature type="compositionally biased region" description="Low complexity" evidence="1">
    <location>
        <begin position="625"/>
        <end position="663"/>
    </location>
</feature>
<reference evidence="3 4" key="1">
    <citation type="submission" date="2015-01" db="EMBL/GenBank/DDBJ databases">
        <title>The Genome Sequence of Cryptococcus gattii Ram5.</title>
        <authorList>
            <consortium name="The Broad Institute Genomics Platform"/>
            <person name="Cuomo C."/>
            <person name="Litvintseva A."/>
            <person name="Chen Y."/>
            <person name="Heitman J."/>
            <person name="Sun S."/>
            <person name="Springer D."/>
            <person name="Dromer F."/>
            <person name="Young S."/>
            <person name="Zeng Q."/>
            <person name="Gargeya S."/>
            <person name="Abouelleil A."/>
            <person name="Alvarado L."/>
            <person name="Chapman S.B."/>
            <person name="Gainer-Dewar J."/>
            <person name="Goldberg J."/>
            <person name="Griggs A."/>
            <person name="Gujja S."/>
            <person name="Hansen M."/>
            <person name="Howarth C."/>
            <person name="Imamovic A."/>
            <person name="Larimer J."/>
            <person name="Murphy C."/>
            <person name="Naylor J."/>
            <person name="Pearson M."/>
            <person name="Priest M."/>
            <person name="Roberts A."/>
            <person name="Saif S."/>
            <person name="Shea T."/>
            <person name="Sykes S."/>
            <person name="Wortman J."/>
            <person name="Nusbaum C."/>
            <person name="Birren B."/>
        </authorList>
    </citation>
    <scope>NUCLEOTIDE SEQUENCE [LARGE SCALE GENOMIC DNA]</scope>
    <source>
        <strain evidence="3 4">Ram5</strain>
    </source>
</reference>
<dbReference type="HOGENOM" id="CLU_284685_0_0_1"/>
<accession>A0A0D0UX76</accession>
<dbReference type="PANTHER" id="PTHR21937:SF6">
    <property type="entry name" value="CCDC66 DOMAIN-CONTAINING PROTEIN"/>
    <property type="match status" value="1"/>
</dbReference>
<feature type="compositionally biased region" description="Low complexity" evidence="1">
    <location>
        <begin position="368"/>
        <end position="386"/>
    </location>
</feature>
<dbReference type="Gene3D" id="2.30.29.30">
    <property type="entry name" value="Pleckstrin-homology domain (PH domain)/Phosphotyrosine-binding domain (PTB)"/>
    <property type="match status" value="1"/>
</dbReference>
<feature type="compositionally biased region" description="Basic and acidic residues" evidence="1">
    <location>
        <begin position="194"/>
        <end position="216"/>
    </location>
</feature>
<proteinExistence type="predicted"/>
<dbReference type="InterPro" id="IPR001849">
    <property type="entry name" value="PH_domain"/>
</dbReference>
<feature type="compositionally biased region" description="Pro residues" evidence="1">
    <location>
        <begin position="248"/>
        <end position="273"/>
    </location>
</feature>
<dbReference type="CDD" id="cd00821">
    <property type="entry name" value="PH"/>
    <property type="match status" value="1"/>
</dbReference>
<feature type="compositionally biased region" description="Polar residues" evidence="1">
    <location>
        <begin position="314"/>
        <end position="325"/>
    </location>
</feature>
<sequence length="1090" mass="118274">MSVDLSHPDIAAARASICNPSEPTAWLVLQYGSGPSTTHGPQLLLVDSGPLPVLPTWQHLLQTTDQSILFGYVQIAEKGLLLVYLTPDVGGVKRVHSRAIGSLFPDYSAIITISHPSELTEQLMTDKLALNLPSTASLPGDAPLAPTQCVVPGADVLVPPLPPLPPLPPSPIPPSPVSKDETGANDVNGVVNNLDDKEVKKETTLEEGAEHERKYGLENGHGLELANGSGNGKGNLSTNSSTRKPVPALSPSPPPPPPPPHSQPRTPPKPQPILLPTSAHTPTIPDFAPPPASPASPARGPGGTASTEERTRKPSTPLSLTSRLKNTFHRSSHKDKDSPTPIPSSPTTTPSSPSNLWSANSTKPDVQHSPTFPHTTPTPHSPSTPSGGKFKASSLSKVFGKRKSAGTSASTPSGTGTWAGADGGSKIAEEREEKDRIDEFVRPPQTQGLQIPSRSNENDPSVASPSLAAAAPTPPPKSPLPHPSNPSVPPGPTDKLNPGLGLGQGLATPPPPRGSSLHPHHPSPSLPSPGAQARQNITAGNAPLPLAGVPILGPEVPLPLLPPPPTSSHGHRNLDSNLERAGSQYYTPPLIHPSPAFDYQEEGIPQQSPHTYPSHLHSHMHIPSHSHPSTTATATITAPTTLQSPPSRSTSLSPSVPPTTTTTALAITPDPFSVPNDTHNTVANAKEDRGEDVEVGQTRQQDTARESILLAYDLPEIGPESDPRQKDESTVIEIVEEMEKGLLPAQNQGEQGEQSSGALAPSPVSPPTPAPVNDDIPATAPHPVEEQVGEGEEEIPVEMEDAKAEEERDDKQNKTEEEEEEGGGGGGGEEEERQRLEREREILEAQQLAQWQAAETARWEAEESARLQREEASREAARLAAEEQARRDAEEAERFRLEEEERMRAEEAARLQKEAEEEARRQVEEEQRRQREKEEEEKRRVEEEERRKREEERRKREEEEEQERRRKEEAEERKRTVRDGLERGKREGGVMLKGSVTVQTCKSLTWRRRYFQLFSHEMQLFKNENDIKPIQTIPLSKSTRISEAYEESQVKDSFKITSGDDDEDGEVFFLFTDSAEDKEFVLDGVRLCTA</sequence>
<feature type="compositionally biased region" description="Polar residues" evidence="1">
    <location>
        <begin position="234"/>
        <end position="243"/>
    </location>
</feature>
<dbReference type="SUPFAM" id="SSF50729">
    <property type="entry name" value="PH domain-like"/>
    <property type="match status" value="1"/>
</dbReference>
<dbReference type="SMART" id="SM00233">
    <property type="entry name" value="PH"/>
    <property type="match status" value="1"/>
</dbReference>
<evidence type="ECO:0000259" key="2">
    <source>
        <dbReference type="PROSITE" id="PS50003"/>
    </source>
</evidence>
<feature type="domain" description="PH" evidence="2">
    <location>
        <begin position="983"/>
        <end position="1090"/>
    </location>
</feature>
<dbReference type="InterPro" id="IPR011993">
    <property type="entry name" value="PH-like_dom_sf"/>
</dbReference>
<dbReference type="PANTHER" id="PTHR21937">
    <property type="entry name" value="CCDC66 DOMAIN-CONTAINING PROTEIN"/>
    <property type="match status" value="1"/>
</dbReference>
<feature type="compositionally biased region" description="Low complexity" evidence="1">
    <location>
        <begin position="405"/>
        <end position="420"/>
    </location>
</feature>
<dbReference type="AlphaFoldDB" id="A0A0D0UX76"/>
<evidence type="ECO:0000313" key="3">
    <source>
        <dbReference type="EMBL" id="KIR39911.1"/>
    </source>
</evidence>
<evidence type="ECO:0000313" key="4">
    <source>
        <dbReference type="Proteomes" id="UP000053392"/>
    </source>
</evidence>
<feature type="compositionally biased region" description="Pro residues" evidence="1">
    <location>
        <begin position="556"/>
        <end position="566"/>
    </location>
</feature>
<feature type="compositionally biased region" description="Low complexity" evidence="1">
    <location>
        <begin position="345"/>
        <end position="354"/>
    </location>
</feature>
<dbReference type="Pfam" id="PF00169">
    <property type="entry name" value="PH"/>
    <property type="match status" value="1"/>
</dbReference>
<evidence type="ECO:0000256" key="1">
    <source>
        <dbReference type="SAM" id="MobiDB-lite"/>
    </source>
</evidence>
<feature type="compositionally biased region" description="Pro residues" evidence="1">
    <location>
        <begin position="472"/>
        <end position="492"/>
    </location>
</feature>
<dbReference type="EMBL" id="KN847905">
    <property type="protein sequence ID" value="KIR39911.1"/>
    <property type="molecule type" value="Genomic_DNA"/>
</dbReference>
<feature type="compositionally biased region" description="Low complexity" evidence="1">
    <location>
        <begin position="274"/>
        <end position="286"/>
    </location>
</feature>